<reference evidence="2 3" key="1">
    <citation type="journal article" date="2017" name="Genome Announc.">
        <title>Draft Genome Sequence of Romboutsia weinsteinii sp. nov. Strain CCRI-19649(T) Isolated from Surface Water.</title>
        <authorList>
            <person name="Maheux A.F."/>
            <person name="Boudreau D.K."/>
            <person name="Berube E."/>
            <person name="Boissinot M."/>
            <person name="Cantin P."/>
            <person name="Raymond F."/>
            <person name="Corbeil J."/>
            <person name="Omar R.F."/>
            <person name="Bergeron M.G."/>
        </authorList>
    </citation>
    <scope>NUCLEOTIDE SEQUENCE [LARGE SCALE GENOMIC DNA]</scope>
    <source>
        <strain evidence="2 3">CCRI-19649</strain>
    </source>
</reference>
<accession>A0A371J8G9</accession>
<evidence type="ECO:0000313" key="3">
    <source>
        <dbReference type="Proteomes" id="UP000215694"/>
    </source>
</evidence>
<evidence type="ECO:0000313" key="2">
    <source>
        <dbReference type="EMBL" id="RDY28967.1"/>
    </source>
</evidence>
<dbReference type="OrthoDB" id="1756672at2"/>
<protein>
    <submittedName>
        <fullName evidence="2">Uncharacterized protein</fullName>
    </submittedName>
</protein>
<keyword evidence="3" id="KW-1185">Reference proteome</keyword>
<feature type="region of interest" description="Disordered" evidence="1">
    <location>
        <begin position="29"/>
        <end position="61"/>
    </location>
</feature>
<proteinExistence type="predicted"/>
<dbReference type="EMBL" id="NOJY02000004">
    <property type="protein sequence ID" value="RDY28967.1"/>
    <property type="molecule type" value="Genomic_DNA"/>
</dbReference>
<sequence length="61" mass="7095">MKIENPHKESVFSEQSKYFKSLNPSSDEFKEKMQDGGFQRNPEKYNYGGSKEAAKSKNIFK</sequence>
<name>A0A371J8G9_9FIRM</name>
<comment type="caution">
    <text evidence="2">The sequence shown here is derived from an EMBL/GenBank/DDBJ whole genome shotgun (WGS) entry which is preliminary data.</text>
</comment>
<organism evidence="2 3">
    <name type="scientific">Romboutsia weinsteinii</name>
    <dbReference type="NCBI Taxonomy" id="2020949"/>
    <lineage>
        <taxon>Bacteria</taxon>
        <taxon>Bacillati</taxon>
        <taxon>Bacillota</taxon>
        <taxon>Clostridia</taxon>
        <taxon>Peptostreptococcales</taxon>
        <taxon>Peptostreptococcaceae</taxon>
        <taxon>Romboutsia</taxon>
    </lineage>
</organism>
<gene>
    <name evidence="2" type="ORF">CHL78_003330</name>
</gene>
<evidence type="ECO:0000256" key="1">
    <source>
        <dbReference type="SAM" id="MobiDB-lite"/>
    </source>
</evidence>
<dbReference type="AlphaFoldDB" id="A0A371J8G9"/>
<dbReference type="RefSeq" id="WP_094368719.1">
    <property type="nucleotide sequence ID" value="NZ_NOJY02000004.1"/>
</dbReference>
<dbReference type="Proteomes" id="UP000215694">
    <property type="component" value="Unassembled WGS sequence"/>
</dbReference>